<protein>
    <recommendedName>
        <fullName evidence="4">Myoblast determination protein 1 homolog</fullName>
    </recommendedName>
</protein>
<proteinExistence type="predicted"/>
<reference evidence="7" key="1">
    <citation type="submission" date="2023-06" db="EMBL/GenBank/DDBJ databases">
        <authorList>
            <person name="Delattre M."/>
        </authorList>
    </citation>
    <scope>NUCLEOTIDE SEQUENCE</scope>
    <source>
        <strain evidence="7">AF72</strain>
    </source>
</reference>
<evidence type="ECO:0000313" key="8">
    <source>
        <dbReference type="Proteomes" id="UP001177023"/>
    </source>
</evidence>
<accession>A0AA36CX12</accession>
<feature type="compositionally biased region" description="Polar residues" evidence="5">
    <location>
        <begin position="28"/>
        <end position="47"/>
    </location>
</feature>
<feature type="compositionally biased region" description="Polar residues" evidence="5">
    <location>
        <begin position="1"/>
        <end position="10"/>
    </location>
</feature>
<dbReference type="Gene3D" id="4.10.280.10">
    <property type="entry name" value="Helix-loop-helix DNA-binding domain"/>
    <property type="match status" value="1"/>
</dbReference>
<feature type="region of interest" description="Disordered" evidence="5">
    <location>
        <begin position="318"/>
        <end position="337"/>
    </location>
</feature>
<evidence type="ECO:0000313" key="7">
    <source>
        <dbReference type="EMBL" id="CAJ0576619.1"/>
    </source>
</evidence>
<dbReference type="PANTHER" id="PTHR11534:SF9">
    <property type="entry name" value="MYOGENIC-DETERMINATION PROTEIN"/>
    <property type="match status" value="1"/>
</dbReference>
<dbReference type="SUPFAM" id="SSF47459">
    <property type="entry name" value="HLH, helix-loop-helix DNA-binding domain"/>
    <property type="match status" value="1"/>
</dbReference>
<dbReference type="SMART" id="SM00353">
    <property type="entry name" value="HLH"/>
    <property type="match status" value="1"/>
</dbReference>
<feature type="region of interest" description="Disordered" evidence="5">
    <location>
        <begin position="1"/>
        <end position="52"/>
    </location>
</feature>
<dbReference type="InterPro" id="IPR036638">
    <property type="entry name" value="HLH_DNA-bd_sf"/>
</dbReference>
<keyword evidence="3" id="KW-0539">Nucleus</keyword>
<dbReference type="GO" id="GO:0000978">
    <property type="term" value="F:RNA polymerase II cis-regulatory region sequence-specific DNA binding"/>
    <property type="evidence" value="ECO:0007669"/>
    <property type="project" value="TreeGrafter"/>
</dbReference>
<feature type="region of interest" description="Disordered" evidence="5">
    <location>
        <begin position="241"/>
        <end position="284"/>
    </location>
</feature>
<evidence type="ECO:0000256" key="5">
    <source>
        <dbReference type="SAM" id="MobiDB-lite"/>
    </source>
</evidence>
<dbReference type="PROSITE" id="PS50888">
    <property type="entry name" value="BHLH"/>
    <property type="match status" value="1"/>
</dbReference>
<evidence type="ECO:0000259" key="6">
    <source>
        <dbReference type="PROSITE" id="PS50888"/>
    </source>
</evidence>
<dbReference type="GO" id="GO:0046983">
    <property type="term" value="F:protein dimerization activity"/>
    <property type="evidence" value="ECO:0007669"/>
    <property type="project" value="InterPro"/>
</dbReference>
<evidence type="ECO:0000256" key="1">
    <source>
        <dbReference type="ARBA" id="ARBA00004123"/>
    </source>
</evidence>
<evidence type="ECO:0000256" key="2">
    <source>
        <dbReference type="ARBA" id="ARBA00023125"/>
    </source>
</evidence>
<keyword evidence="8" id="KW-1185">Reference proteome</keyword>
<dbReference type="AlphaFoldDB" id="A0AA36CX12"/>
<dbReference type="FunFam" id="4.10.280.10:FF:000005">
    <property type="entry name" value="Myogenic factor"/>
    <property type="match status" value="1"/>
</dbReference>
<evidence type="ECO:0000256" key="3">
    <source>
        <dbReference type="ARBA" id="ARBA00023242"/>
    </source>
</evidence>
<feature type="domain" description="BHLH" evidence="6">
    <location>
        <begin position="152"/>
        <end position="203"/>
    </location>
</feature>
<dbReference type="GO" id="GO:0007517">
    <property type="term" value="P:muscle organ development"/>
    <property type="evidence" value="ECO:0007669"/>
    <property type="project" value="InterPro"/>
</dbReference>
<dbReference type="GO" id="GO:0005634">
    <property type="term" value="C:nucleus"/>
    <property type="evidence" value="ECO:0007669"/>
    <property type="project" value="UniProtKB-SubCell"/>
</dbReference>
<dbReference type="GO" id="GO:0045663">
    <property type="term" value="P:positive regulation of myoblast differentiation"/>
    <property type="evidence" value="ECO:0007669"/>
    <property type="project" value="TreeGrafter"/>
</dbReference>
<organism evidence="7 8">
    <name type="scientific">Mesorhabditis spiculigera</name>
    <dbReference type="NCBI Taxonomy" id="96644"/>
    <lineage>
        <taxon>Eukaryota</taxon>
        <taxon>Metazoa</taxon>
        <taxon>Ecdysozoa</taxon>
        <taxon>Nematoda</taxon>
        <taxon>Chromadorea</taxon>
        <taxon>Rhabditida</taxon>
        <taxon>Rhabditina</taxon>
        <taxon>Rhabditomorpha</taxon>
        <taxon>Rhabditoidea</taxon>
        <taxon>Rhabditidae</taxon>
        <taxon>Mesorhabditinae</taxon>
        <taxon>Mesorhabditis</taxon>
    </lineage>
</organism>
<dbReference type="Pfam" id="PF00010">
    <property type="entry name" value="HLH"/>
    <property type="match status" value="1"/>
</dbReference>
<dbReference type="InterPro" id="IPR039704">
    <property type="entry name" value="Myogenic_factor"/>
</dbReference>
<evidence type="ECO:0000256" key="4">
    <source>
        <dbReference type="ARBA" id="ARBA00070761"/>
    </source>
</evidence>
<comment type="caution">
    <text evidence="7">The sequence shown here is derived from an EMBL/GenBank/DDBJ whole genome shotgun (WGS) entry which is preliminary data.</text>
</comment>
<keyword evidence="2" id="KW-0238">DNA-binding</keyword>
<dbReference type="InterPro" id="IPR011598">
    <property type="entry name" value="bHLH_dom"/>
</dbReference>
<feature type="non-terminal residue" evidence="7">
    <location>
        <position position="337"/>
    </location>
</feature>
<dbReference type="EMBL" id="CATQJA010002644">
    <property type="protein sequence ID" value="CAJ0576619.1"/>
    <property type="molecule type" value="Genomic_DNA"/>
</dbReference>
<dbReference type="PANTHER" id="PTHR11534">
    <property type="entry name" value="MYOGENIC FACTOR"/>
    <property type="match status" value="1"/>
</dbReference>
<name>A0AA36CX12_9BILA</name>
<dbReference type="Proteomes" id="UP001177023">
    <property type="component" value="Unassembled WGS sequence"/>
</dbReference>
<sequence length="337" mass="37242">MNDGQQTYDYLSQIPGYGNSPRVPANPTDMTTLTSFQPTHSSASYEPTPNPYESYRSPYQPYYYPNVAQSGSTAFYGAQLHATQLDSFPSTTLPSTQFNPISTQVPALEIKETKPHVELKPEIATAEHHIPASQPTAEPTTTEEAIPVPRKDRRKAATMRERRRLRKVNEAFEVVKARTCPNPNQRLPKVEILRAAIEYINKLEGMLAEQGKMTKLMIQNQAMAQQAANMPDYMSAAPAYYGQGDGRFDEDDQGGMSVDSEGSGDEEASLSSQQHTVAAHTRSKRNSLERLTNIVANIRHEDGQEVVENAVVVGGEAQLQPADPTVPTTEHHDITTL</sequence>
<dbReference type="GO" id="GO:0000981">
    <property type="term" value="F:DNA-binding transcription factor activity, RNA polymerase II-specific"/>
    <property type="evidence" value="ECO:0007669"/>
    <property type="project" value="TreeGrafter"/>
</dbReference>
<dbReference type="CDD" id="cd19699">
    <property type="entry name" value="bHLH_TS_dMYOD_like"/>
    <property type="match status" value="1"/>
</dbReference>
<gene>
    <name evidence="7" type="ORF">MSPICULIGERA_LOCUS14909</name>
</gene>
<comment type="subcellular location">
    <subcellularLocation>
        <location evidence="1">Nucleus</location>
    </subcellularLocation>
</comment>